<dbReference type="Gene3D" id="3.10.129.110">
    <property type="entry name" value="Polyketide synthase dehydratase"/>
    <property type="match status" value="1"/>
</dbReference>
<dbReference type="Gene3D" id="3.30.70.3290">
    <property type="match status" value="1"/>
</dbReference>
<dbReference type="InterPro" id="IPR049552">
    <property type="entry name" value="PKS_DH_N"/>
</dbReference>
<dbReference type="InterPro" id="IPR036736">
    <property type="entry name" value="ACP-like_sf"/>
</dbReference>
<sequence>MTERLEQSRDTPEPIAIVGMACRFAGGVDSPEKFWRLLRDGRDAIGEVPEERWAWYARQSGGHAAALRDVTKAGAFLDDIKGFDADFFDLTPREAALMDPQQRIVLELAWEALEHAGIPPRSLAGTDTGVFMGVGADDYGRRLLEDLPRIEAWTGIGSSFCAVANRVSYALDLRGPSAVVDTACSSSLVSIHLAAQALRAGECPVALAGGVLIMAAPGLSLVLDAAGATSPDGRCKSFDAAADGYGRGEGGGIVVLKRLSDAERDGDHVLAVLRGSAVHQDGRTNGIMAPSGDAQAHLMRRAYEASGIDPATVGYVEAHGTGTRAGDPLEAAAMAAVFGKGRPVDEPCLIGSVKPNIGHLEAGAGVAGVIKAVLALQHAEIPPSLNCTEPNPAIPWEEARLRVVTGRTPFPESAGPRRAGVSGYGYGGTIAHVILEEAGTEAAQPSTEDCGAALFPVSGASPEALRKNAGRLVGWLTGHRDVDLTDVGHTLAVRRPHLPHRATVFAADRTELVNRLGEVAVSGPDSVAGPAAAAGVVWVFSGHGSQWIGMGRELLDTDPVFTEVFDRLEPIFTAELGVSPRATVRSDARQPVDVIQPMIFAMQVALAETWRARGLRPAAVIGHSVGEIAAAVTAGVFSLEDGARLACRRSVLLRRVAGQGGMVMVALPPEDAETRLAGRTDLAVAVAAATTSTVVSGDVTAIQEFADQLRAEGTGGRLVDSDVAFHSAHMDPLLDELAAAVSDLEPRPAGLPLYSTALTDPRAETVRDGAYWAGNLRNQVRFVQALTAALQDGYRLFLEVSPHPVVEHSINETFDGLGITDGFATHTLRRAKPERETMLTNLGLLYGNGAEVDWRALWPEGGVADLPTYSWQHKPHWAEEPEAPTSVAEHHDVAGHTLLGGRTVVRGTTPAHVWATRLDRDSRPYPGSHPVRNVEIIPAAVLLNTFATAAAAVGPWSDLAEVSLRVPVSVTSPRDLQVVLQDGAIRLSSRLSRKDTPAQNGTEGAGRADSGWATHTTATIEPRTAPAAQAPAEAAERLPAGFVIDRLASLGVAAMGFPWVVEEIHRGDGTLVATVQAEPEPGTLRNTWASVLDAALSTASVVFTGPPILRMPAHIQRVSLGDTPPARATITVRQTGDLTVDVEITDPDGVLAGRMAGLRYGVLDGAPSADSGTGVNPRELVHPIGWQPADRTEPAERRPAVLVGPDSALIGRLTERLAGAAVPFRVVTGPDELTEDELSGGHDVLVVPGRARPGTTGSAATGTSWLLAATAQRLASGQSRLWCVTQGVRRGADEAALAHASAWGVGRIIGGEHPEIWGGVVDVGDSPEDVPALLDVLRTVRGEDVVAIREGEPLVPRLLALDGEAPGRLRGCQPDGTYLVTGGLGVLGLRVAQWLADRGARRIVLAGRHGLPPRDTWDTETDPETVARLDAVRSLERLGVTVVAVAVDIADHDEAARLLSPAALGLPPFRGVVHAAGVLDNRALRTLDEESLRTVLRPKVDGGLTLHKLFPPGSVDFFALFSSSGYLLGLPGQASYAAANAFLDALAAHRRAAGDRGTTSFGWTSWRGLGMSTSSAIIDVELAARGTADIALADAFAAWEVVEQHDLGYAAVLRTVPLEPGDHRLPVLSALPEDTPQDDGGEPEQDEPWAGLTGPELVAVLTGEIRAQVSAETQLPAAEVDPRRPLVEMGLDSVMTVRIRRGLERRFGLQLPSTLFWDRPTVEAVVELLAERLTPVELEQAA</sequence>
<dbReference type="Pfam" id="PF00550">
    <property type="entry name" value="PP-binding"/>
    <property type="match status" value="1"/>
</dbReference>
<dbReference type="Pfam" id="PF21089">
    <property type="entry name" value="PKS_DH_N"/>
    <property type="match status" value="1"/>
</dbReference>
<dbReference type="InterPro" id="IPR016039">
    <property type="entry name" value="Thiolase-like"/>
</dbReference>
<dbReference type="SMART" id="SM00825">
    <property type="entry name" value="PKS_KS"/>
    <property type="match status" value="1"/>
</dbReference>
<keyword evidence="3" id="KW-0808">Transferase</keyword>
<dbReference type="CDD" id="cd00833">
    <property type="entry name" value="PKS"/>
    <property type="match status" value="1"/>
</dbReference>
<dbReference type="InterPro" id="IPR036291">
    <property type="entry name" value="NAD(P)-bd_dom_sf"/>
</dbReference>
<feature type="region of interest" description="N-terminal hotdog fold" evidence="4">
    <location>
        <begin position="896"/>
        <end position="1019"/>
    </location>
</feature>
<dbReference type="Proteomes" id="UP000014139">
    <property type="component" value="Unassembled WGS sequence"/>
</dbReference>
<dbReference type="PANTHER" id="PTHR43775">
    <property type="entry name" value="FATTY ACID SYNTHASE"/>
    <property type="match status" value="1"/>
</dbReference>
<dbReference type="InterPro" id="IPR013968">
    <property type="entry name" value="PKS_KR"/>
</dbReference>
<dbReference type="PROSITE" id="PS00012">
    <property type="entry name" value="PHOSPHOPANTETHEINE"/>
    <property type="match status" value="1"/>
</dbReference>
<dbReference type="PROSITE" id="PS00606">
    <property type="entry name" value="KS3_1"/>
    <property type="match status" value="1"/>
</dbReference>
<evidence type="ECO:0000259" key="7">
    <source>
        <dbReference type="PROSITE" id="PS52004"/>
    </source>
</evidence>
<dbReference type="SUPFAM" id="SSF53901">
    <property type="entry name" value="Thiolase-like"/>
    <property type="match status" value="1"/>
</dbReference>
<dbReference type="InterPro" id="IPR014031">
    <property type="entry name" value="Ketoacyl_synth_C"/>
</dbReference>
<dbReference type="InterPro" id="IPR001227">
    <property type="entry name" value="Ac_transferase_dom_sf"/>
</dbReference>
<feature type="domain" description="PKS/mFAS DH" evidence="8">
    <location>
        <begin position="896"/>
        <end position="1169"/>
    </location>
</feature>
<evidence type="ECO:0000256" key="5">
    <source>
        <dbReference type="SAM" id="MobiDB-lite"/>
    </source>
</evidence>
<dbReference type="InterPro" id="IPR016036">
    <property type="entry name" value="Malonyl_transacylase_ACP-bd"/>
</dbReference>
<dbReference type="PATRIC" id="fig|1292037.4.peg.3620"/>
<dbReference type="SMART" id="SM00823">
    <property type="entry name" value="PKS_PP"/>
    <property type="match status" value="1"/>
</dbReference>
<dbReference type="Pfam" id="PF08659">
    <property type="entry name" value="KR"/>
    <property type="match status" value="1"/>
</dbReference>
<dbReference type="eggNOG" id="COG1028">
    <property type="taxonomic scope" value="Bacteria"/>
</dbReference>
<feature type="region of interest" description="Disordered" evidence="5">
    <location>
        <begin position="1629"/>
        <end position="1650"/>
    </location>
</feature>
<dbReference type="Pfam" id="PF02801">
    <property type="entry name" value="Ketoacyl-synt_C"/>
    <property type="match status" value="1"/>
</dbReference>
<keyword evidence="1" id="KW-0596">Phosphopantetheine</keyword>
<feature type="domain" description="Carrier" evidence="6">
    <location>
        <begin position="1656"/>
        <end position="1733"/>
    </location>
</feature>
<dbReference type="InterPro" id="IPR020807">
    <property type="entry name" value="PKS_DH"/>
</dbReference>
<dbReference type="InterPro" id="IPR014043">
    <property type="entry name" value="Acyl_transferase_dom"/>
</dbReference>
<dbReference type="SUPFAM" id="SSF55048">
    <property type="entry name" value="Probable ACP-binding domain of malonyl-CoA ACP transacylase"/>
    <property type="match status" value="1"/>
</dbReference>
<dbReference type="GO" id="GO:0031177">
    <property type="term" value="F:phosphopantetheine binding"/>
    <property type="evidence" value="ECO:0007669"/>
    <property type="project" value="InterPro"/>
</dbReference>
<proteinExistence type="predicted"/>
<feature type="domain" description="Ketosynthase family 3 (KS3)" evidence="7">
    <location>
        <begin position="12"/>
        <end position="437"/>
    </location>
</feature>
<dbReference type="InterPro" id="IPR050091">
    <property type="entry name" value="PKS_NRPS_Biosynth_Enz"/>
</dbReference>
<dbReference type="FunFam" id="3.40.47.10:FF:000019">
    <property type="entry name" value="Polyketide synthase type I"/>
    <property type="match status" value="1"/>
</dbReference>
<dbReference type="Pfam" id="PF00698">
    <property type="entry name" value="Acyl_transf_1"/>
    <property type="match status" value="1"/>
</dbReference>
<dbReference type="eggNOG" id="COG3321">
    <property type="taxonomic scope" value="Bacteria"/>
</dbReference>
<dbReference type="SUPFAM" id="SSF52151">
    <property type="entry name" value="FabD/lysophospholipase-like"/>
    <property type="match status" value="1"/>
</dbReference>
<dbReference type="Gene3D" id="3.40.47.10">
    <property type="match status" value="1"/>
</dbReference>
<dbReference type="PROSITE" id="PS50075">
    <property type="entry name" value="CARRIER"/>
    <property type="match status" value="1"/>
</dbReference>
<dbReference type="Gene3D" id="3.40.366.10">
    <property type="entry name" value="Malonyl-Coenzyme A Acyl Carrier Protein, domain 2"/>
    <property type="match status" value="1"/>
</dbReference>
<dbReference type="InterPro" id="IPR042104">
    <property type="entry name" value="PKS_dehydratase_sf"/>
</dbReference>
<feature type="region of interest" description="Disordered" evidence="5">
    <location>
        <begin position="990"/>
        <end position="1013"/>
    </location>
</feature>
<dbReference type="Gene3D" id="1.10.1200.10">
    <property type="entry name" value="ACP-like"/>
    <property type="match status" value="1"/>
</dbReference>
<evidence type="ECO:0000256" key="2">
    <source>
        <dbReference type="ARBA" id="ARBA00022553"/>
    </source>
</evidence>
<dbReference type="InterPro" id="IPR032821">
    <property type="entry name" value="PKS_assoc"/>
</dbReference>
<comment type="caution">
    <text evidence="9">The sequence shown here is derived from an EMBL/GenBank/DDBJ whole genome shotgun (WGS) entry which is preliminary data.</text>
</comment>
<dbReference type="EMBL" id="AOUO01000252">
    <property type="protein sequence ID" value="EOD66919.1"/>
    <property type="molecule type" value="Genomic_DNA"/>
</dbReference>
<evidence type="ECO:0000256" key="3">
    <source>
        <dbReference type="ARBA" id="ARBA00022679"/>
    </source>
</evidence>
<dbReference type="GO" id="GO:0004315">
    <property type="term" value="F:3-oxoacyl-[acyl-carrier-protein] synthase activity"/>
    <property type="evidence" value="ECO:0007669"/>
    <property type="project" value="InterPro"/>
</dbReference>
<dbReference type="Pfam" id="PF00109">
    <property type="entry name" value="ketoacyl-synt"/>
    <property type="match status" value="1"/>
</dbReference>
<dbReference type="SMART" id="SM00822">
    <property type="entry name" value="PKS_KR"/>
    <property type="match status" value="1"/>
</dbReference>
<dbReference type="SUPFAM" id="SSF51735">
    <property type="entry name" value="NAD(P)-binding Rossmann-fold domains"/>
    <property type="match status" value="2"/>
</dbReference>
<dbReference type="InterPro" id="IPR014030">
    <property type="entry name" value="Ketoacyl_synth_N"/>
</dbReference>
<dbReference type="InterPro" id="IPR020806">
    <property type="entry name" value="PKS_PP-bd"/>
</dbReference>
<dbReference type="SMART" id="SM01294">
    <property type="entry name" value="PKS_PP_betabranch"/>
    <property type="match status" value="1"/>
</dbReference>
<dbReference type="Pfam" id="PF16197">
    <property type="entry name" value="KAsynt_C_assoc"/>
    <property type="match status" value="1"/>
</dbReference>
<evidence type="ECO:0000256" key="4">
    <source>
        <dbReference type="PROSITE-ProRule" id="PRU01363"/>
    </source>
</evidence>
<dbReference type="GO" id="GO:0006633">
    <property type="term" value="P:fatty acid biosynthetic process"/>
    <property type="evidence" value="ECO:0007669"/>
    <property type="project" value="InterPro"/>
</dbReference>
<evidence type="ECO:0000259" key="8">
    <source>
        <dbReference type="PROSITE" id="PS52019"/>
    </source>
</evidence>
<keyword evidence="2" id="KW-0597">Phosphoprotein</keyword>
<dbReference type="InterPro" id="IPR009081">
    <property type="entry name" value="PP-bd_ACP"/>
</dbReference>
<dbReference type="PROSITE" id="PS52019">
    <property type="entry name" value="PKS_MFAS_DH"/>
    <property type="match status" value="1"/>
</dbReference>
<accession>R1I941</accession>
<evidence type="ECO:0000256" key="1">
    <source>
        <dbReference type="ARBA" id="ARBA00022450"/>
    </source>
</evidence>
<dbReference type="Gene3D" id="3.40.50.720">
    <property type="entry name" value="NAD(P)-binding Rossmann-like Domain"/>
    <property type="match status" value="1"/>
</dbReference>
<name>R1I941_9PSEU</name>
<dbReference type="SMART" id="SM00826">
    <property type="entry name" value="PKS_DH"/>
    <property type="match status" value="1"/>
</dbReference>
<feature type="active site" description="Proton acceptor; for dehydratase activity" evidence="4">
    <location>
        <position position="929"/>
    </location>
</feature>
<evidence type="ECO:0000313" key="10">
    <source>
        <dbReference type="Proteomes" id="UP000014139"/>
    </source>
</evidence>
<dbReference type="InterPro" id="IPR006162">
    <property type="entry name" value="Ppantetheine_attach_site"/>
</dbReference>
<dbReference type="RefSeq" id="WP_003086619.1">
    <property type="nucleotide sequence ID" value="NZ_AOUO01000252.1"/>
</dbReference>
<feature type="compositionally biased region" description="Acidic residues" evidence="5">
    <location>
        <begin position="1635"/>
        <end position="1647"/>
    </location>
</feature>
<dbReference type="InterPro" id="IPR016035">
    <property type="entry name" value="Acyl_Trfase/lysoPLipase"/>
</dbReference>
<evidence type="ECO:0000313" key="9">
    <source>
        <dbReference type="EMBL" id="EOD66919.1"/>
    </source>
</evidence>
<feature type="region of interest" description="C-terminal hotdog fold" evidence="4">
    <location>
        <begin position="1035"/>
        <end position="1169"/>
    </location>
</feature>
<dbReference type="InterPro" id="IPR020841">
    <property type="entry name" value="PKS_Beta-ketoAc_synthase_dom"/>
</dbReference>
<organism evidence="9 10">
    <name type="scientific">Amycolatopsis vancoresmycina DSM 44592</name>
    <dbReference type="NCBI Taxonomy" id="1292037"/>
    <lineage>
        <taxon>Bacteria</taxon>
        <taxon>Bacillati</taxon>
        <taxon>Actinomycetota</taxon>
        <taxon>Actinomycetes</taxon>
        <taxon>Pseudonocardiales</taxon>
        <taxon>Pseudonocardiaceae</taxon>
        <taxon>Amycolatopsis</taxon>
    </lineage>
</organism>
<feature type="active site" description="Proton donor; for dehydratase activity" evidence="4">
    <location>
        <position position="1093"/>
    </location>
</feature>
<protein>
    <submittedName>
        <fullName evidence="9">Beta-ketoacyl synthase</fullName>
    </submittedName>
</protein>
<dbReference type="PROSITE" id="PS52004">
    <property type="entry name" value="KS3_2"/>
    <property type="match status" value="1"/>
</dbReference>
<gene>
    <name evidence="9" type="ORF">H480_19003</name>
</gene>
<dbReference type="OrthoDB" id="9778690at2"/>
<evidence type="ECO:0000259" key="6">
    <source>
        <dbReference type="PROSITE" id="PS50075"/>
    </source>
</evidence>
<dbReference type="InterPro" id="IPR049900">
    <property type="entry name" value="PKS_mFAS_DH"/>
</dbReference>
<dbReference type="GO" id="GO:0004312">
    <property type="term" value="F:fatty acid synthase activity"/>
    <property type="evidence" value="ECO:0007669"/>
    <property type="project" value="TreeGrafter"/>
</dbReference>
<keyword evidence="10" id="KW-1185">Reference proteome</keyword>
<reference evidence="9 10" key="1">
    <citation type="submission" date="2013-02" db="EMBL/GenBank/DDBJ databases">
        <title>Draft genome sequence of Amycolatopsis vancoresmycina strain DSM 44592T.</title>
        <authorList>
            <person name="Kumar S."/>
            <person name="Kaur N."/>
            <person name="Kaur C."/>
            <person name="Raghava G.P.S."/>
            <person name="Mayilraj S."/>
        </authorList>
    </citation>
    <scope>NUCLEOTIDE SEQUENCE [LARGE SCALE GENOMIC DNA]</scope>
    <source>
        <strain evidence="9 10">DSM 44592</strain>
    </source>
</reference>
<dbReference type="InterPro" id="IPR057326">
    <property type="entry name" value="KR_dom"/>
</dbReference>
<dbReference type="PANTHER" id="PTHR43775:SF37">
    <property type="entry name" value="SI:DKEY-61P9.11"/>
    <property type="match status" value="1"/>
</dbReference>
<dbReference type="SMART" id="SM00827">
    <property type="entry name" value="PKS_AT"/>
    <property type="match status" value="1"/>
</dbReference>
<dbReference type="InterPro" id="IPR018201">
    <property type="entry name" value="Ketoacyl_synth_AS"/>
</dbReference>
<dbReference type="CDD" id="cd08955">
    <property type="entry name" value="KR_2_FAS_SDR_x"/>
    <property type="match status" value="1"/>
</dbReference>
<dbReference type="SUPFAM" id="SSF47336">
    <property type="entry name" value="ACP-like"/>
    <property type="match status" value="1"/>
</dbReference>